<protein>
    <submittedName>
        <fullName evidence="1 2">Uncharacterized protein</fullName>
    </submittedName>
</protein>
<dbReference type="EnsemblMetazoa" id="CapteT216938">
    <property type="protein sequence ID" value="CapteP216938"/>
    <property type="gene ID" value="CapteG216938"/>
</dbReference>
<dbReference type="HOGENOM" id="CLU_1435712_0_0_1"/>
<sequence length="189" mass="21137">MGSKRCRVHSMREDELYGWHSHRIGEEYINELEVGRLILFYKLLLNALTKGLSNPRGGINFDSTGGSSDYLCLPSDPQWGSYNEVTNGLGEVWGAEYKTASFPFTLRNEGPSTLQNQNVPCACCMQSQDPCKRPDGASSPGVPRRMDEGVFGVLYFCCQDSQGQNPVRDLCRMLMSLGIEMKTELCFTQ</sequence>
<name>R7T5A5_CAPTE</name>
<organism evidence="1">
    <name type="scientific">Capitella teleta</name>
    <name type="common">Polychaete worm</name>
    <dbReference type="NCBI Taxonomy" id="283909"/>
    <lineage>
        <taxon>Eukaryota</taxon>
        <taxon>Metazoa</taxon>
        <taxon>Spiralia</taxon>
        <taxon>Lophotrochozoa</taxon>
        <taxon>Annelida</taxon>
        <taxon>Polychaeta</taxon>
        <taxon>Sedentaria</taxon>
        <taxon>Scolecida</taxon>
        <taxon>Capitellidae</taxon>
        <taxon>Capitella</taxon>
    </lineage>
</organism>
<evidence type="ECO:0000313" key="3">
    <source>
        <dbReference type="Proteomes" id="UP000014760"/>
    </source>
</evidence>
<reference evidence="2" key="3">
    <citation type="submission" date="2015-06" db="UniProtKB">
        <authorList>
            <consortium name="EnsemblMetazoa"/>
        </authorList>
    </citation>
    <scope>IDENTIFICATION</scope>
</reference>
<gene>
    <name evidence="1" type="ORF">CAPTEDRAFT_216938</name>
</gene>
<dbReference type="AlphaFoldDB" id="R7T5A5"/>
<dbReference type="Proteomes" id="UP000014760">
    <property type="component" value="Unassembled WGS sequence"/>
</dbReference>
<dbReference type="EMBL" id="KB311953">
    <property type="protein sequence ID" value="ELT88151.1"/>
    <property type="molecule type" value="Genomic_DNA"/>
</dbReference>
<dbReference type="OrthoDB" id="6086925at2759"/>
<reference evidence="1 3" key="2">
    <citation type="journal article" date="2013" name="Nature">
        <title>Insights into bilaterian evolution from three spiralian genomes.</title>
        <authorList>
            <person name="Simakov O."/>
            <person name="Marletaz F."/>
            <person name="Cho S.J."/>
            <person name="Edsinger-Gonzales E."/>
            <person name="Havlak P."/>
            <person name="Hellsten U."/>
            <person name="Kuo D.H."/>
            <person name="Larsson T."/>
            <person name="Lv J."/>
            <person name="Arendt D."/>
            <person name="Savage R."/>
            <person name="Osoegawa K."/>
            <person name="de Jong P."/>
            <person name="Grimwood J."/>
            <person name="Chapman J.A."/>
            <person name="Shapiro H."/>
            <person name="Aerts A."/>
            <person name="Otillar R.P."/>
            <person name="Terry A.Y."/>
            <person name="Boore J.L."/>
            <person name="Grigoriev I.V."/>
            <person name="Lindberg D.R."/>
            <person name="Seaver E.C."/>
            <person name="Weisblat D.A."/>
            <person name="Putnam N.H."/>
            <person name="Rokhsar D.S."/>
        </authorList>
    </citation>
    <scope>NUCLEOTIDE SEQUENCE</scope>
    <source>
        <strain evidence="1 3">I ESC-2004</strain>
    </source>
</reference>
<evidence type="ECO:0000313" key="1">
    <source>
        <dbReference type="EMBL" id="ELT88151.1"/>
    </source>
</evidence>
<dbReference type="EMBL" id="AMQN01003477">
    <property type="status" value="NOT_ANNOTATED_CDS"/>
    <property type="molecule type" value="Genomic_DNA"/>
</dbReference>
<keyword evidence="3" id="KW-1185">Reference proteome</keyword>
<evidence type="ECO:0000313" key="2">
    <source>
        <dbReference type="EnsemblMetazoa" id="CapteP216938"/>
    </source>
</evidence>
<reference evidence="3" key="1">
    <citation type="submission" date="2012-12" db="EMBL/GenBank/DDBJ databases">
        <authorList>
            <person name="Hellsten U."/>
            <person name="Grimwood J."/>
            <person name="Chapman J.A."/>
            <person name="Shapiro H."/>
            <person name="Aerts A."/>
            <person name="Otillar R.P."/>
            <person name="Terry A.Y."/>
            <person name="Boore J.L."/>
            <person name="Simakov O."/>
            <person name="Marletaz F."/>
            <person name="Cho S.-J."/>
            <person name="Edsinger-Gonzales E."/>
            <person name="Havlak P."/>
            <person name="Kuo D.-H."/>
            <person name="Larsson T."/>
            <person name="Lv J."/>
            <person name="Arendt D."/>
            <person name="Savage R."/>
            <person name="Osoegawa K."/>
            <person name="de Jong P."/>
            <person name="Lindberg D.R."/>
            <person name="Seaver E.C."/>
            <person name="Weisblat D.A."/>
            <person name="Putnam N.H."/>
            <person name="Grigoriev I.V."/>
            <person name="Rokhsar D.S."/>
        </authorList>
    </citation>
    <scope>NUCLEOTIDE SEQUENCE</scope>
    <source>
        <strain evidence="3">I ESC-2004</strain>
    </source>
</reference>
<accession>R7T5A5</accession>
<proteinExistence type="predicted"/>